<evidence type="ECO:0008006" key="4">
    <source>
        <dbReference type="Google" id="ProtNLM"/>
    </source>
</evidence>
<dbReference type="GeneID" id="4699958"/>
<dbReference type="HOGENOM" id="CLU_038857_1_1_1"/>
<feature type="transmembrane region" description="Helical" evidence="1">
    <location>
        <begin position="198"/>
        <end position="222"/>
    </location>
</feature>
<dbReference type="Proteomes" id="UP000006701">
    <property type="component" value="Unassembled WGS sequence"/>
</dbReference>
<proteinExistence type="predicted"/>
<keyword evidence="1" id="KW-0812">Transmembrane</keyword>
<keyword evidence="1" id="KW-0472">Membrane</keyword>
<dbReference type="RefSeq" id="XP_001268444.1">
    <property type="nucleotide sequence ID" value="XM_001268443.1"/>
</dbReference>
<evidence type="ECO:0000313" key="3">
    <source>
        <dbReference type="Proteomes" id="UP000006701"/>
    </source>
</evidence>
<dbReference type="OMA" id="YQRIPGF"/>
<feature type="transmembrane region" description="Helical" evidence="1">
    <location>
        <begin position="242"/>
        <end position="268"/>
    </location>
</feature>
<dbReference type="EMBL" id="DS027060">
    <property type="protein sequence ID" value="EAW07018.1"/>
    <property type="molecule type" value="Genomic_DNA"/>
</dbReference>
<dbReference type="VEuPathDB" id="FungiDB:ACLA_087220"/>
<accession>A1CUN1</accession>
<dbReference type="KEGG" id="act:ACLA_087220"/>
<feature type="transmembrane region" description="Helical" evidence="1">
    <location>
        <begin position="124"/>
        <end position="144"/>
    </location>
</feature>
<dbReference type="eggNOG" id="ENOG502SERQ">
    <property type="taxonomic scope" value="Eukaryota"/>
</dbReference>
<dbReference type="STRING" id="344612.A1CUN1"/>
<organism evidence="2 3">
    <name type="scientific">Aspergillus clavatus (strain ATCC 1007 / CBS 513.65 / DSM 816 / NCTC 3887 / NRRL 1 / QM 1276 / 107)</name>
    <dbReference type="NCBI Taxonomy" id="344612"/>
    <lineage>
        <taxon>Eukaryota</taxon>
        <taxon>Fungi</taxon>
        <taxon>Dikarya</taxon>
        <taxon>Ascomycota</taxon>
        <taxon>Pezizomycotina</taxon>
        <taxon>Eurotiomycetes</taxon>
        <taxon>Eurotiomycetidae</taxon>
        <taxon>Eurotiales</taxon>
        <taxon>Aspergillaceae</taxon>
        <taxon>Aspergillus</taxon>
        <taxon>Aspergillus subgen. Fumigati</taxon>
    </lineage>
</organism>
<feature type="transmembrane region" description="Helical" evidence="1">
    <location>
        <begin position="31"/>
        <end position="51"/>
    </location>
</feature>
<evidence type="ECO:0000256" key="1">
    <source>
        <dbReference type="SAM" id="Phobius"/>
    </source>
</evidence>
<dbReference type="AlphaFoldDB" id="A1CUN1"/>
<dbReference type="OrthoDB" id="2896006at2759"/>
<reference evidence="2 3" key="1">
    <citation type="journal article" date="2008" name="PLoS Genet.">
        <title>Genomic islands in the pathogenic filamentous fungus Aspergillus fumigatus.</title>
        <authorList>
            <person name="Fedorova N.D."/>
            <person name="Khaldi N."/>
            <person name="Joardar V.S."/>
            <person name="Maiti R."/>
            <person name="Amedeo P."/>
            <person name="Anderson M.J."/>
            <person name="Crabtree J."/>
            <person name="Silva J.C."/>
            <person name="Badger J.H."/>
            <person name="Albarraq A."/>
            <person name="Angiuoli S."/>
            <person name="Bussey H."/>
            <person name="Bowyer P."/>
            <person name="Cotty P.J."/>
            <person name="Dyer P.S."/>
            <person name="Egan A."/>
            <person name="Galens K."/>
            <person name="Fraser-Liggett C.M."/>
            <person name="Haas B.J."/>
            <person name="Inman J.M."/>
            <person name="Kent R."/>
            <person name="Lemieux S."/>
            <person name="Malavazi I."/>
            <person name="Orvis J."/>
            <person name="Roemer T."/>
            <person name="Ronning C.M."/>
            <person name="Sundaram J.P."/>
            <person name="Sutton G."/>
            <person name="Turner G."/>
            <person name="Venter J.C."/>
            <person name="White O.R."/>
            <person name="Whitty B.R."/>
            <person name="Youngman P."/>
            <person name="Wolfe K.H."/>
            <person name="Goldman G.H."/>
            <person name="Wortman J.R."/>
            <person name="Jiang B."/>
            <person name="Denning D.W."/>
            <person name="Nierman W.C."/>
        </authorList>
    </citation>
    <scope>NUCLEOTIDE SEQUENCE [LARGE SCALE GENOMIC DNA]</scope>
    <source>
        <strain evidence="3">ATCC 1007 / CBS 513.65 / DSM 816 / NCTC 3887 / NRRL 1</strain>
    </source>
</reference>
<name>A1CUN1_ASPCL</name>
<sequence>MVVSSIVRRGVEFAFEHLPKEPSKQPPKSQLSGWFVALFIATLVAFVLISWSIEYTYGMVVTTLTAVEDSNPDVYVRIDTDINPDKSVDPAEPEVEAVRPMPITSKLRTTVKHLRARAGPWSRFRGLSMFLTYTAISSFLLGLMPFSSTNFIGQGIYLTLVGTLLSNFQLAWVHIVISEPSAKRFYQRIPGYKSWLKIAPVAAFEQAACALAFYLPLIIIKACGGLDELASAPENNVPPSKAMWHACAVIAAPALFAFTVSIPARVIFIRVAASMLPEEDETIVPMDRSFGGKVTPAILGGSGKLSITDAWKTFDRASRVRFLKVVFKVFAIEFSVGLFFSLILTGELLIGADTFMKIFADMVSRNGA</sequence>
<protein>
    <recommendedName>
        <fullName evidence="4">Ubiquitin conjugating enzyme</fullName>
    </recommendedName>
</protein>
<feature type="transmembrane region" description="Helical" evidence="1">
    <location>
        <begin position="156"/>
        <end position="177"/>
    </location>
</feature>
<keyword evidence="1" id="KW-1133">Transmembrane helix</keyword>
<keyword evidence="3" id="KW-1185">Reference proteome</keyword>
<feature type="transmembrane region" description="Helical" evidence="1">
    <location>
        <begin position="325"/>
        <end position="346"/>
    </location>
</feature>
<gene>
    <name evidence="2" type="ORF">ACLA_087220</name>
</gene>
<evidence type="ECO:0000313" key="2">
    <source>
        <dbReference type="EMBL" id="EAW07018.1"/>
    </source>
</evidence>